<dbReference type="NCBIfam" id="NF041518">
    <property type="entry name" value="choice_anch_Q"/>
    <property type="match status" value="1"/>
</dbReference>
<evidence type="ECO:0000313" key="2">
    <source>
        <dbReference type="Proteomes" id="UP000233618"/>
    </source>
</evidence>
<comment type="caution">
    <text evidence="1">The sequence shown here is derived from an EMBL/GenBank/DDBJ whole genome shotgun (WGS) entry which is preliminary data.</text>
</comment>
<dbReference type="InterPro" id="IPR012334">
    <property type="entry name" value="Pectin_lyas_fold"/>
</dbReference>
<protein>
    <recommendedName>
        <fullName evidence="3">Right handed beta helix domain-containing protein</fullName>
    </recommendedName>
</protein>
<keyword evidence="2" id="KW-1185">Reference proteome</keyword>
<name>A0A2N3HUN9_9BACT</name>
<dbReference type="SUPFAM" id="SSF51126">
    <property type="entry name" value="Pectin lyase-like"/>
    <property type="match status" value="1"/>
</dbReference>
<proteinExistence type="predicted"/>
<dbReference type="EMBL" id="MVDE01000041">
    <property type="protein sequence ID" value="PKQ61763.1"/>
    <property type="molecule type" value="Genomic_DNA"/>
</dbReference>
<dbReference type="Gene3D" id="2.160.20.10">
    <property type="entry name" value="Single-stranded right-handed beta-helix, Pectin lyase-like"/>
    <property type="match status" value="1"/>
</dbReference>
<gene>
    <name evidence="1" type="ORF">BZG01_18540</name>
</gene>
<evidence type="ECO:0000313" key="1">
    <source>
        <dbReference type="EMBL" id="PKQ61763.1"/>
    </source>
</evidence>
<accession>A0A2N3HUN9</accession>
<dbReference type="RefSeq" id="WP_101311346.1">
    <property type="nucleotide sequence ID" value="NZ_MVDE01000041.1"/>
</dbReference>
<dbReference type="PROSITE" id="PS51257">
    <property type="entry name" value="PROKAR_LIPOPROTEIN"/>
    <property type="match status" value="1"/>
</dbReference>
<evidence type="ECO:0008006" key="3">
    <source>
        <dbReference type="Google" id="ProtNLM"/>
    </source>
</evidence>
<reference evidence="1 2" key="1">
    <citation type="journal article" date="2017" name="Front. Microbiol.">
        <title>Labilibaculum manganireducens gen. nov., sp. nov. and Labilibaculum filiforme sp. nov., Novel Bacteroidetes Isolated from Subsurface Sediments of the Baltic Sea.</title>
        <authorList>
            <person name="Vandieken V."/>
            <person name="Marshall I.P."/>
            <person name="Niemann H."/>
            <person name="Engelen B."/>
            <person name="Cypionka H."/>
        </authorList>
    </citation>
    <scope>NUCLEOTIDE SEQUENCE [LARGE SCALE GENOMIC DNA]</scope>
    <source>
        <strain evidence="1 2">59.10-2M</strain>
    </source>
</reference>
<dbReference type="AlphaFoldDB" id="A0A2N3HUN9"/>
<organism evidence="1 2">
    <name type="scientific">Labilibaculum manganireducens</name>
    <dbReference type="NCBI Taxonomy" id="1940525"/>
    <lineage>
        <taxon>Bacteria</taxon>
        <taxon>Pseudomonadati</taxon>
        <taxon>Bacteroidota</taxon>
        <taxon>Bacteroidia</taxon>
        <taxon>Marinilabiliales</taxon>
        <taxon>Marinifilaceae</taxon>
        <taxon>Labilibaculum</taxon>
    </lineage>
</organism>
<sequence length="452" mass="51218">MQFYRLLFFIVISFLIISCDQDENFTTDPNFRLTFSADTLAFDTLFTGFGSTTKQLKVKNTSSNAINISHLYLQNLESPYRLNVNGIQSNNLMDIKLDAKDSLFIFVEVGLEAKDENAPRLLKDQLKFELNGQVQEVIFETFAQDVYIVDGNITKNTIWTGDRPYFVTKPVWIDEGVDLIVYEGTMVYFKKNAALHVKGNFEVKGSFQKPVYFGSSRLEELYKNVPGQWDGIYFYDESTTHLLSHFILENGINGLSFPKTILDNNPILIEYGIIRNFTGNGLLASNSIIAAHDMLVSNCGEECVRLKEYGSCLISHSTFYNSWFFSVRSKAVISYNGLGEEGLTIRNSILYGNRSDELEFDQTANVLVQNSLLKLSNSAQTDYASTFTECLFNKDPDFLNSEELDFSLSEQSSAINKGSIEFISTYLFDLAGNRRDNDVAPDMGCYEFSEIK</sequence>
<dbReference type="InterPro" id="IPR011050">
    <property type="entry name" value="Pectin_lyase_fold/virulence"/>
</dbReference>
<dbReference type="InterPro" id="IPR059226">
    <property type="entry name" value="Choice_anch_Q_dom"/>
</dbReference>
<dbReference type="Proteomes" id="UP000233618">
    <property type="component" value="Unassembled WGS sequence"/>
</dbReference>